<dbReference type="PANTHER" id="PTHR32309:SF13">
    <property type="entry name" value="FERRIC ENTEROBACTIN TRANSPORT PROTEIN FEPE"/>
    <property type="match status" value="1"/>
</dbReference>
<dbReference type="InterPro" id="IPR050445">
    <property type="entry name" value="Bact_polysacc_biosynth/exp"/>
</dbReference>
<name>A0A9D2RQL9_9MICO</name>
<organism evidence="2 3">
    <name type="scientific">Candidatus Brachybacterium merdavium</name>
    <dbReference type="NCBI Taxonomy" id="2838513"/>
    <lineage>
        <taxon>Bacteria</taxon>
        <taxon>Bacillati</taxon>
        <taxon>Actinomycetota</taxon>
        <taxon>Actinomycetes</taxon>
        <taxon>Micrococcales</taxon>
        <taxon>Dermabacteraceae</taxon>
        <taxon>Brachybacterium</taxon>
    </lineage>
</organism>
<dbReference type="EMBL" id="DWZH01000120">
    <property type="protein sequence ID" value="HJB11796.1"/>
    <property type="molecule type" value="Genomic_DNA"/>
</dbReference>
<reference evidence="2" key="2">
    <citation type="submission" date="2021-04" db="EMBL/GenBank/DDBJ databases">
        <authorList>
            <person name="Gilroy R."/>
        </authorList>
    </citation>
    <scope>NUCLEOTIDE SEQUENCE</scope>
    <source>
        <strain evidence="2">ChiHjej13B12-24818</strain>
    </source>
</reference>
<dbReference type="Proteomes" id="UP000823823">
    <property type="component" value="Unassembled WGS sequence"/>
</dbReference>
<proteinExistence type="predicted"/>
<keyword evidence="1" id="KW-0812">Transmembrane</keyword>
<evidence type="ECO:0000313" key="2">
    <source>
        <dbReference type="EMBL" id="HJB11796.1"/>
    </source>
</evidence>
<feature type="transmembrane region" description="Helical" evidence="1">
    <location>
        <begin position="29"/>
        <end position="49"/>
    </location>
</feature>
<evidence type="ECO:0000256" key="1">
    <source>
        <dbReference type="SAM" id="Phobius"/>
    </source>
</evidence>
<accession>A0A9D2RQL9</accession>
<gene>
    <name evidence="2" type="ORF">H9786_14955</name>
</gene>
<dbReference type="GO" id="GO:0004713">
    <property type="term" value="F:protein tyrosine kinase activity"/>
    <property type="evidence" value="ECO:0007669"/>
    <property type="project" value="TreeGrafter"/>
</dbReference>
<evidence type="ECO:0000313" key="3">
    <source>
        <dbReference type="Proteomes" id="UP000823823"/>
    </source>
</evidence>
<sequence length="267" mass="28013">MEPEQAAVPTMNRVDVELHQYLSSIRERWLSGLLVAVLVLVVVMGITALQTPRFEATNRIFVQARAGDGVVDLNGGVSFASQQISSYADLATTPYVLDPVIEELGLAVTPVRLAEDITVTVPAETLILEITASSEDPDEAAAIANSTAENLEDRVATLASEGVRASIELRVVSPALAPDSPASPNVARNASLGAVLALLAGVGTSLGRSLLSTRVRGVDGVPSGPGRTVIATIPTIRGRGTRRGFWSNLRVAPQRSLIGNSVRICSS</sequence>
<protein>
    <recommendedName>
        <fullName evidence="4">Polysaccharide chain length determinant N-terminal domain-containing protein</fullName>
    </recommendedName>
</protein>
<keyword evidence="1" id="KW-1133">Transmembrane helix</keyword>
<keyword evidence="1" id="KW-0472">Membrane</keyword>
<evidence type="ECO:0008006" key="4">
    <source>
        <dbReference type="Google" id="ProtNLM"/>
    </source>
</evidence>
<comment type="caution">
    <text evidence="2">The sequence shown here is derived from an EMBL/GenBank/DDBJ whole genome shotgun (WGS) entry which is preliminary data.</text>
</comment>
<dbReference type="PANTHER" id="PTHR32309">
    <property type="entry name" value="TYROSINE-PROTEIN KINASE"/>
    <property type="match status" value="1"/>
</dbReference>
<reference evidence="2" key="1">
    <citation type="journal article" date="2021" name="PeerJ">
        <title>Extensive microbial diversity within the chicken gut microbiome revealed by metagenomics and culture.</title>
        <authorList>
            <person name="Gilroy R."/>
            <person name="Ravi A."/>
            <person name="Getino M."/>
            <person name="Pursley I."/>
            <person name="Horton D.L."/>
            <person name="Alikhan N.F."/>
            <person name="Baker D."/>
            <person name="Gharbi K."/>
            <person name="Hall N."/>
            <person name="Watson M."/>
            <person name="Adriaenssens E.M."/>
            <person name="Foster-Nyarko E."/>
            <person name="Jarju S."/>
            <person name="Secka A."/>
            <person name="Antonio M."/>
            <person name="Oren A."/>
            <person name="Chaudhuri R.R."/>
            <person name="La Ragione R."/>
            <person name="Hildebrand F."/>
            <person name="Pallen M.J."/>
        </authorList>
    </citation>
    <scope>NUCLEOTIDE SEQUENCE</scope>
    <source>
        <strain evidence="2">ChiHjej13B12-24818</strain>
    </source>
</reference>
<dbReference type="GO" id="GO:0005886">
    <property type="term" value="C:plasma membrane"/>
    <property type="evidence" value="ECO:0007669"/>
    <property type="project" value="TreeGrafter"/>
</dbReference>
<dbReference type="AlphaFoldDB" id="A0A9D2RQL9"/>